<dbReference type="InterPro" id="IPR040086">
    <property type="entry name" value="MJ0683-like"/>
</dbReference>
<protein>
    <submittedName>
        <fullName evidence="5">Radical SAM protein</fullName>
    </submittedName>
</protein>
<dbReference type="GO" id="GO:0003824">
    <property type="term" value="F:catalytic activity"/>
    <property type="evidence" value="ECO:0007669"/>
    <property type="project" value="InterPro"/>
</dbReference>
<dbReference type="SFLD" id="SFLDG01084">
    <property type="entry name" value="Uncharacterised_Radical_SAM_Su"/>
    <property type="match status" value="1"/>
</dbReference>
<evidence type="ECO:0000259" key="4">
    <source>
        <dbReference type="SMART" id="SM00729"/>
    </source>
</evidence>
<keyword evidence="1" id="KW-0479">Metal-binding</keyword>
<gene>
    <name evidence="5" type="ORF">D5H75_14280</name>
</gene>
<dbReference type="Pfam" id="PF04055">
    <property type="entry name" value="Radical_SAM"/>
    <property type="match status" value="1"/>
</dbReference>
<evidence type="ECO:0000256" key="2">
    <source>
        <dbReference type="ARBA" id="ARBA00023004"/>
    </source>
</evidence>
<keyword evidence="2" id="KW-0408">Iron</keyword>
<dbReference type="Gene3D" id="3.80.30.30">
    <property type="match status" value="1"/>
</dbReference>
<dbReference type="RefSeq" id="WP_119926912.1">
    <property type="nucleotide sequence ID" value="NZ_QZEY01000004.1"/>
</dbReference>
<dbReference type="EMBL" id="QZEY01000004">
    <property type="protein sequence ID" value="RJL32664.1"/>
    <property type="molecule type" value="Genomic_DNA"/>
</dbReference>
<dbReference type="OrthoDB" id="9785699at2"/>
<dbReference type="InterPro" id="IPR058240">
    <property type="entry name" value="rSAM_sf"/>
</dbReference>
<evidence type="ECO:0000313" key="6">
    <source>
        <dbReference type="Proteomes" id="UP000265768"/>
    </source>
</evidence>
<reference evidence="5 6" key="1">
    <citation type="submission" date="2018-09" db="EMBL/GenBank/DDBJ databases">
        <title>YIM 75507 draft genome.</title>
        <authorList>
            <person name="Tang S."/>
            <person name="Feng Y."/>
        </authorList>
    </citation>
    <scope>NUCLEOTIDE SEQUENCE [LARGE SCALE GENOMIC DNA]</scope>
    <source>
        <strain evidence="5 6">YIM 75507</strain>
    </source>
</reference>
<accession>A0A3A4BNN8</accession>
<name>A0A3A4BNN8_9ACTN</name>
<evidence type="ECO:0000313" key="5">
    <source>
        <dbReference type="EMBL" id="RJL32664.1"/>
    </source>
</evidence>
<dbReference type="GO" id="GO:0051536">
    <property type="term" value="F:iron-sulfur cluster binding"/>
    <property type="evidence" value="ECO:0007669"/>
    <property type="project" value="UniProtKB-KW"/>
</dbReference>
<dbReference type="AlphaFoldDB" id="A0A3A4BNN8"/>
<dbReference type="Proteomes" id="UP000265768">
    <property type="component" value="Unassembled WGS sequence"/>
</dbReference>
<dbReference type="SFLD" id="SFLDS00029">
    <property type="entry name" value="Radical_SAM"/>
    <property type="match status" value="1"/>
</dbReference>
<keyword evidence="6" id="KW-1185">Reference proteome</keyword>
<dbReference type="PANTHER" id="PTHR43432:SF3">
    <property type="entry name" value="SLR0285 PROTEIN"/>
    <property type="match status" value="1"/>
</dbReference>
<comment type="caution">
    <text evidence="5">The sequence shown here is derived from an EMBL/GenBank/DDBJ whole genome shotgun (WGS) entry which is preliminary data.</text>
</comment>
<feature type="domain" description="Elp3/MiaA/NifB-like radical SAM core" evidence="4">
    <location>
        <begin position="52"/>
        <end position="277"/>
    </location>
</feature>
<dbReference type="InterPro" id="IPR006638">
    <property type="entry name" value="Elp3/MiaA/NifB-like_rSAM"/>
</dbReference>
<proteinExistence type="predicted"/>
<sequence length="322" mass="34915">MRWDALALVEVRDDRPRIERQAVVREAGDTTFYEVRARTAIERVPSGSGLPHAFAVNPYRGCAHACRHCGARGGHRRLGLDSGRDFETRIAVRTDVAARLRAELARRPGISLAVGVTGDCYQPAEERYLLMPGVIAALRDAAVPFTVHTKNPLVLRDAELLAECPLGSVSVSVAFVDDRVRRAVEPGAPAPQRRLELLAELAERGVAVHALMAPVLPLLTDSGDQLAATVGRLAAAGVRSVSPIVLRLPPGAREAYLSWLEEAHPRLLPRYADLYDRAGRPSPAYEQRVRGEVAGLARLYGMSLDRPAPPPAPPAFPQLALI</sequence>
<dbReference type="GO" id="GO:0046872">
    <property type="term" value="F:metal ion binding"/>
    <property type="evidence" value="ECO:0007669"/>
    <property type="project" value="UniProtKB-KW"/>
</dbReference>
<dbReference type="SUPFAM" id="SSF102114">
    <property type="entry name" value="Radical SAM enzymes"/>
    <property type="match status" value="1"/>
</dbReference>
<evidence type="ECO:0000256" key="1">
    <source>
        <dbReference type="ARBA" id="ARBA00022723"/>
    </source>
</evidence>
<dbReference type="CDD" id="cd01335">
    <property type="entry name" value="Radical_SAM"/>
    <property type="match status" value="1"/>
</dbReference>
<evidence type="ECO:0000256" key="3">
    <source>
        <dbReference type="ARBA" id="ARBA00023014"/>
    </source>
</evidence>
<dbReference type="SMART" id="SM00729">
    <property type="entry name" value="Elp3"/>
    <property type="match status" value="1"/>
</dbReference>
<dbReference type="PANTHER" id="PTHR43432">
    <property type="entry name" value="SLR0285 PROTEIN"/>
    <property type="match status" value="1"/>
</dbReference>
<keyword evidence="3" id="KW-0411">Iron-sulfur</keyword>
<organism evidence="5 6">
    <name type="scientific">Bailinhaonella thermotolerans</name>
    <dbReference type="NCBI Taxonomy" id="1070861"/>
    <lineage>
        <taxon>Bacteria</taxon>
        <taxon>Bacillati</taxon>
        <taxon>Actinomycetota</taxon>
        <taxon>Actinomycetes</taxon>
        <taxon>Streptosporangiales</taxon>
        <taxon>Streptosporangiaceae</taxon>
        <taxon>Bailinhaonella</taxon>
    </lineage>
</organism>
<dbReference type="InterPro" id="IPR007197">
    <property type="entry name" value="rSAM"/>
</dbReference>